<dbReference type="RefSeq" id="WP_133853639.1">
    <property type="nucleotide sequence ID" value="NZ_SNXZ01000008.1"/>
</dbReference>
<dbReference type="GO" id="GO:0003824">
    <property type="term" value="F:catalytic activity"/>
    <property type="evidence" value="ECO:0007669"/>
    <property type="project" value="UniProtKB-ARBA"/>
</dbReference>
<dbReference type="OrthoDB" id="8640486at2"/>
<dbReference type="Gene3D" id="3.90.226.10">
    <property type="entry name" value="2-enoyl-CoA Hydratase, Chain A, domain 1"/>
    <property type="match status" value="1"/>
</dbReference>
<sequence>MLDVEEQSGVTVVRLAHGKVNALDLELLRAITDAMRELDPGTPVVLTGSGSVFCAGVDLRRIVDGGPDYVREYLPALSEAFLAVFDHPGPVVAAVNGHALAGGCVIAAACDVRLMSQGTIGLTELGVGVPFPTAAIEIMRHVVGPAAERLVLTAAPLDVAGAVAIGLVQQVPDAFGAAVTLAAAMGEVPADVYAFSKRQLRQPVWERIAAHDSADAEVLEVWSSDRSRDAITAYLESLRRR</sequence>
<evidence type="ECO:0000313" key="1">
    <source>
        <dbReference type="EMBL" id="TDP92091.1"/>
    </source>
</evidence>
<reference evidence="1 2" key="1">
    <citation type="submission" date="2019-03" db="EMBL/GenBank/DDBJ databases">
        <title>Genomic Encyclopedia of Type Strains, Phase IV (KMG-IV): sequencing the most valuable type-strain genomes for metagenomic binning, comparative biology and taxonomic classification.</title>
        <authorList>
            <person name="Goeker M."/>
        </authorList>
    </citation>
    <scope>NUCLEOTIDE SEQUENCE [LARGE SCALE GENOMIC DNA]</scope>
    <source>
        <strain evidence="1 2">DSM 45361</strain>
    </source>
</reference>
<dbReference type="PANTHER" id="PTHR11941:SF45">
    <property type="entry name" value="ENOYL-COA DELTA ISOMERASE 1, MITOCHONDRIAL"/>
    <property type="match status" value="1"/>
</dbReference>
<dbReference type="Proteomes" id="UP000295444">
    <property type="component" value="Unassembled WGS sequence"/>
</dbReference>
<evidence type="ECO:0000313" key="2">
    <source>
        <dbReference type="Proteomes" id="UP000295444"/>
    </source>
</evidence>
<comment type="caution">
    <text evidence="1">The sequence shown here is derived from an EMBL/GenBank/DDBJ whole genome shotgun (WGS) entry which is preliminary data.</text>
</comment>
<dbReference type="InterPro" id="IPR029045">
    <property type="entry name" value="ClpP/crotonase-like_dom_sf"/>
</dbReference>
<dbReference type="CDD" id="cd06558">
    <property type="entry name" value="crotonase-like"/>
    <property type="match status" value="1"/>
</dbReference>
<dbReference type="EMBL" id="SNXZ01000008">
    <property type="protein sequence ID" value="TDP92091.1"/>
    <property type="molecule type" value="Genomic_DNA"/>
</dbReference>
<protein>
    <submittedName>
        <fullName evidence="1">Enoyl-CoA hydratase</fullName>
    </submittedName>
</protein>
<dbReference type="InterPro" id="IPR001753">
    <property type="entry name" value="Enoyl-CoA_hydra/iso"/>
</dbReference>
<name>A0A4R6RYA2_LABRH</name>
<dbReference type="AlphaFoldDB" id="A0A4R6RYA2"/>
<organism evidence="1 2">
    <name type="scientific">Labedaea rhizosphaerae</name>
    <dbReference type="NCBI Taxonomy" id="598644"/>
    <lineage>
        <taxon>Bacteria</taxon>
        <taxon>Bacillati</taxon>
        <taxon>Actinomycetota</taxon>
        <taxon>Actinomycetes</taxon>
        <taxon>Pseudonocardiales</taxon>
        <taxon>Pseudonocardiaceae</taxon>
        <taxon>Labedaea</taxon>
    </lineage>
</organism>
<dbReference type="GO" id="GO:0006635">
    <property type="term" value="P:fatty acid beta-oxidation"/>
    <property type="evidence" value="ECO:0007669"/>
    <property type="project" value="TreeGrafter"/>
</dbReference>
<accession>A0A4R6RYA2</accession>
<dbReference type="PANTHER" id="PTHR11941">
    <property type="entry name" value="ENOYL-COA HYDRATASE-RELATED"/>
    <property type="match status" value="1"/>
</dbReference>
<gene>
    <name evidence="1" type="ORF">EV186_108304</name>
</gene>
<dbReference type="Pfam" id="PF00378">
    <property type="entry name" value="ECH_1"/>
    <property type="match status" value="1"/>
</dbReference>
<proteinExistence type="predicted"/>
<keyword evidence="2" id="KW-1185">Reference proteome</keyword>
<dbReference type="SUPFAM" id="SSF52096">
    <property type="entry name" value="ClpP/crotonase"/>
    <property type="match status" value="1"/>
</dbReference>